<evidence type="ECO:0000256" key="1">
    <source>
        <dbReference type="SAM" id="SignalP"/>
    </source>
</evidence>
<dbReference type="Proteomes" id="UP001604336">
    <property type="component" value="Unassembled WGS sequence"/>
</dbReference>
<proteinExistence type="predicted"/>
<comment type="caution">
    <text evidence="2">The sequence shown here is derived from an EMBL/GenBank/DDBJ whole genome shotgun (WGS) entry which is preliminary data.</text>
</comment>
<organism evidence="2 3">
    <name type="scientific">Abeliophyllum distichum</name>
    <dbReference type="NCBI Taxonomy" id="126358"/>
    <lineage>
        <taxon>Eukaryota</taxon>
        <taxon>Viridiplantae</taxon>
        <taxon>Streptophyta</taxon>
        <taxon>Embryophyta</taxon>
        <taxon>Tracheophyta</taxon>
        <taxon>Spermatophyta</taxon>
        <taxon>Magnoliopsida</taxon>
        <taxon>eudicotyledons</taxon>
        <taxon>Gunneridae</taxon>
        <taxon>Pentapetalae</taxon>
        <taxon>asterids</taxon>
        <taxon>lamiids</taxon>
        <taxon>Lamiales</taxon>
        <taxon>Oleaceae</taxon>
        <taxon>Forsythieae</taxon>
        <taxon>Abeliophyllum</taxon>
    </lineage>
</organism>
<evidence type="ECO:0000313" key="2">
    <source>
        <dbReference type="EMBL" id="KAL2470737.1"/>
    </source>
</evidence>
<dbReference type="EMBL" id="JBFOLK010000012">
    <property type="protein sequence ID" value="KAL2470737.1"/>
    <property type="molecule type" value="Genomic_DNA"/>
</dbReference>
<dbReference type="AlphaFoldDB" id="A0ABD1Q4J3"/>
<feature type="signal peptide" evidence="1">
    <location>
        <begin position="1"/>
        <end position="16"/>
    </location>
</feature>
<keyword evidence="1" id="KW-0732">Signal</keyword>
<feature type="chain" id="PRO_5044869865" description="Secreted protein" evidence="1">
    <location>
        <begin position="17"/>
        <end position="110"/>
    </location>
</feature>
<keyword evidence="3" id="KW-1185">Reference proteome</keyword>
<accession>A0ABD1Q4J3</accession>
<evidence type="ECO:0008006" key="4">
    <source>
        <dbReference type="Google" id="ProtNLM"/>
    </source>
</evidence>
<reference evidence="3" key="1">
    <citation type="submission" date="2024-07" db="EMBL/GenBank/DDBJ databases">
        <title>Two chromosome-level genome assemblies of Korean endemic species Abeliophyllum distichum and Forsythia ovata (Oleaceae).</title>
        <authorList>
            <person name="Jang H."/>
        </authorList>
    </citation>
    <scope>NUCLEOTIDE SEQUENCE [LARGE SCALE GENOMIC DNA]</scope>
</reference>
<sequence length="110" mass="12314">MHAVFLRLSLLRLGFASWIGEYCYSHRSIQVWALIANKIGVVMIIIVKHGLIRRGSTNGGAVDSNSVIIDFTRDFECGLIVRTLEGVIFARTRFTDDVAILLLEPPQILD</sequence>
<gene>
    <name evidence="2" type="ORF">Adt_38873</name>
</gene>
<protein>
    <recommendedName>
        <fullName evidence="4">Secreted protein</fullName>
    </recommendedName>
</protein>
<evidence type="ECO:0000313" key="3">
    <source>
        <dbReference type="Proteomes" id="UP001604336"/>
    </source>
</evidence>
<name>A0ABD1Q4J3_9LAMI</name>